<dbReference type="Proteomes" id="UP000011083">
    <property type="component" value="Unassembled WGS sequence"/>
</dbReference>
<proteinExistence type="predicted"/>
<evidence type="ECO:0000256" key="1">
    <source>
        <dbReference type="SAM" id="MobiDB-lite"/>
    </source>
</evidence>
<dbReference type="RefSeq" id="XP_004332798.1">
    <property type="nucleotide sequence ID" value="XM_004332750.1"/>
</dbReference>
<dbReference type="GeneID" id="14911226"/>
<evidence type="ECO:0008006" key="4">
    <source>
        <dbReference type="Google" id="ProtNLM"/>
    </source>
</evidence>
<evidence type="ECO:0000313" key="3">
    <source>
        <dbReference type="Proteomes" id="UP000011083"/>
    </source>
</evidence>
<dbReference type="Gene3D" id="2.60.120.920">
    <property type="match status" value="1"/>
</dbReference>
<gene>
    <name evidence="2" type="ORF">ACA1_108220</name>
</gene>
<organism evidence="2 3">
    <name type="scientific">Acanthamoeba castellanii (strain ATCC 30010 / Neff)</name>
    <dbReference type="NCBI Taxonomy" id="1257118"/>
    <lineage>
        <taxon>Eukaryota</taxon>
        <taxon>Amoebozoa</taxon>
        <taxon>Discosea</taxon>
        <taxon>Longamoebia</taxon>
        <taxon>Centramoebida</taxon>
        <taxon>Acanthamoebidae</taxon>
        <taxon>Acanthamoeba</taxon>
    </lineage>
</organism>
<sequence>MDKVEEGPHDLLEPRVEFANGLPVPKELMIHILCFLIPSGLAPKACRAAGEDEQQHEDLRASTTTERKPLPRLEDGVRWVFMGAGLVCRAWHDHLTGHPGGRPLCIELWRQLALACGFWPPGDAPLPPSIDRDQEDWRQFFIRECQQNWTWSATRQVGKLGPELGEAQFLLTDHGKNATLSVHTALGWENARACAAIMTEREITDKRNRIRIQVKRASGFFTLGVSTGRSPPQLDYRRSFVAFVAWDNEMVSYDITGQLINPYHGSKCFPGFESGDEIGAHVEGDTLHYFRNGEEVGKTDIGALPQPWHFYCAVNCQGSSARILRASERSGQSSAASVDLSATVT</sequence>
<keyword evidence="3" id="KW-1185">Reference proteome</keyword>
<protein>
    <recommendedName>
        <fullName evidence="4">SPRY domain containing protein</fullName>
    </recommendedName>
</protein>
<name>L8GC35_ACACF</name>
<reference evidence="2 3" key="1">
    <citation type="journal article" date="2013" name="Genome Biol.">
        <title>Genome of Acanthamoeba castellanii highlights extensive lateral gene transfer and early evolution of tyrosine kinase signaling.</title>
        <authorList>
            <person name="Clarke M."/>
            <person name="Lohan A.J."/>
            <person name="Liu B."/>
            <person name="Lagkouvardos I."/>
            <person name="Roy S."/>
            <person name="Zafar N."/>
            <person name="Bertelli C."/>
            <person name="Schilde C."/>
            <person name="Kianianmomeni A."/>
            <person name="Burglin T.R."/>
            <person name="Frech C."/>
            <person name="Turcotte B."/>
            <person name="Kopec K.O."/>
            <person name="Synnott J.M."/>
            <person name="Choo C."/>
            <person name="Paponov I."/>
            <person name="Finkler A."/>
            <person name="Soon Heng Tan C."/>
            <person name="Hutchins A.P."/>
            <person name="Weinmeier T."/>
            <person name="Rattei T."/>
            <person name="Chu J.S."/>
            <person name="Gimenez G."/>
            <person name="Irimia M."/>
            <person name="Rigden D.J."/>
            <person name="Fitzpatrick D.A."/>
            <person name="Lorenzo-Morales J."/>
            <person name="Bateman A."/>
            <person name="Chiu C.H."/>
            <person name="Tang P."/>
            <person name="Hegemann P."/>
            <person name="Fromm H."/>
            <person name="Raoult D."/>
            <person name="Greub G."/>
            <person name="Miranda-Saavedra D."/>
            <person name="Chen N."/>
            <person name="Nash P."/>
            <person name="Ginger M.L."/>
            <person name="Horn M."/>
            <person name="Schaap P."/>
            <person name="Caler L."/>
            <person name="Loftus B."/>
        </authorList>
    </citation>
    <scope>NUCLEOTIDE SEQUENCE [LARGE SCALE GENOMIC DNA]</scope>
    <source>
        <strain evidence="2 3">Neff</strain>
    </source>
</reference>
<dbReference type="VEuPathDB" id="AmoebaDB:ACA1_108220"/>
<dbReference type="KEGG" id="acan:ACA1_108220"/>
<dbReference type="InterPro" id="IPR043136">
    <property type="entry name" value="B30.2/SPRY_sf"/>
</dbReference>
<accession>L8GC35</accession>
<feature type="compositionally biased region" description="Basic and acidic residues" evidence="1">
    <location>
        <begin position="56"/>
        <end position="67"/>
    </location>
</feature>
<evidence type="ECO:0000313" key="2">
    <source>
        <dbReference type="EMBL" id="ELR10785.1"/>
    </source>
</evidence>
<dbReference type="AlphaFoldDB" id="L8GC35"/>
<feature type="region of interest" description="Disordered" evidence="1">
    <location>
        <begin position="48"/>
        <end position="67"/>
    </location>
</feature>
<dbReference type="EMBL" id="KB008174">
    <property type="protein sequence ID" value="ELR10785.1"/>
    <property type="molecule type" value="Genomic_DNA"/>
</dbReference>